<protein>
    <recommendedName>
        <fullName evidence="3">N-acetyltransferase domain-containing protein</fullName>
    </recommendedName>
</protein>
<dbReference type="InterPro" id="IPR016181">
    <property type="entry name" value="Acyl_CoA_acyltransferase"/>
</dbReference>
<evidence type="ECO:0000256" key="2">
    <source>
        <dbReference type="ARBA" id="ARBA00023315"/>
    </source>
</evidence>
<comment type="caution">
    <text evidence="4">The sequence shown here is derived from an EMBL/GenBank/DDBJ whole genome shotgun (WGS) entry which is preliminary data.</text>
</comment>
<keyword evidence="1" id="KW-0808">Transferase</keyword>
<sequence>MRIGDVMTLRPLGPHDREAVTAMHARCSADSRRMRYFSAAPDLAPRLFDHFLERSRGYTVVVEDLDGAVIAMAHLMYTVPGAAELAFLVEDAWQGRGLGRELAGCLIDLAGAEGLTELTASVLSDNVRMRRLFTGLGGTTSRGDDPAVLEITISLGRVALAA</sequence>
<dbReference type="InterPro" id="IPR050832">
    <property type="entry name" value="Bact_Acetyltransf"/>
</dbReference>
<keyword evidence="5" id="KW-1185">Reference proteome</keyword>
<organism evidence="4 5">
    <name type="scientific">Actinocorallia longicatena</name>
    <dbReference type="NCBI Taxonomy" id="111803"/>
    <lineage>
        <taxon>Bacteria</taxon>
        <taxon>Bacillati</taxon>
        <taxon>Actinomycetota</taxon>
        <taxon>Actinomycetes</taxon>
        <taxon>Streptosporangiales</taxon>
        <taxon>Thermomonosporaceae</taxon>
        <taxon>Actinocorallia</taxon>
    </lineage>
</organism>
<evidence type="ECO:0000313" key="5">
    <source>
        <dbReference type="Proteomes" id="UP001501237"/>
    </source>
</evidence>
<gene>
    <name evidence="4" type="ORF">GCM10010468_63370</name>
</gene>
<dbReference type="InterPro" id="IPR000182">
    <property type="entry name" value="GNAT_dom"/>
</dbReference>
<dbReference type="Gene3D" id="3.40.630.30">
    <property type="match status" value="1"/>
</dbReference>
<name>A0ABP6QHT9_9ACTN</name>
<dbReference type="PROSITE" id="PS51186">
    <property type="entry name" value="GNAT"/>
    <property type="match status" value="1"/>
</dbReference>
<dbReference type="SUPFAM" id="SSF55729">
    <property type="entry name" value="Acyl-CoA N-acyltransferases (Nat)"/>
    <property type="match status" value="1"/>
</dbReference>
<evidence type="ECO:0000256" key="1">
    <source>
        <dbReference type="ARBA" id="ARBA00022679"/>
    </source>
</evidence>
<reference evidence="5" key="1">
    <citation type="journal article" date="2019" name="Int. J. Syst. Evol. Microbiol.">
        <title>The Global Catalogue of Microorganisms (GCM) 10K type strain sequencing project: providing services to taxonomists for standard genome sequencing and annotation.</title>
        <authorList>
            <consortium name="The Broad Institute Genomics Platform"/>
            <consortium name="The Broad Institute Genome Sequencing Center for Infectious Disease"/>
            <person name="Wu L."/>
            <person name="Ma J."/>
        </authorList>
    </citation>
    <scope>NUCLEOTIDE SEQUENCE [LARGE SCALE GENOMIC DNA]</scope>
    <source>
        <strain evidence="5">JCM 9377</strain>
    </source>
</reference>
<dbReference type="Proteomes" id="UP001501237">
    <property type="component" value="Unassembled WGS sequence"/>
</dbReference>
<dbReference type="CDD" id="cd04301">
    <property type="entry name" value="NAT_SF"/>
    <property type="match status" value="1"/>
</dbReference>
<dbReference type="EMBL" id="BAAAUV010000022">
    <property type="protein sequence ID" value="GAA3231919.1"/>
    <property type="molecule type" value="Genomic_DNA"/>
</dbReference>
<dbReference type="Pfam" id="PF13302">
    <property type="entry name" value="Acetyltransf_3"/>
    <property type="match status" value="1"/>
</dbReference>
<keyword evidence="2" id="KW-0012">Acyltransferase</keyword>
<evidence type="ECO:0000259" key="3">
    <source>
        <dbReference type="PROSITE" id="PS51186"/>
    </source>
</evidence>
<accession>A0ABP6QHT9</accession>
<feature type="domain" description="N-acetyltransferase" evidence="3">
    <location>
        <begin position="7"/>
        <end position="154"/>
    </location>
</feature>
<dbReference type="PANTHER" id="PTHR43877">
    <property type="entry name" value="AMINOALKYLPHOSPHONATE N-ACETYLTRANSFERASE-RELATED-RELATED"/>
    <property type="match status" value="1"/>
</dbReference>
<proteinExistence type="predicted"/>
<evidence type="ECO:0000313" key="4">
    <source>
        <dbReference type="EMBL" id="GAA3231919.1"/>
    </source>
</evidence>